<accession>A0ABY4RP58</accession>
<gene>
    <name evidence="1" type="ORF">SK3146_02555</name>
</gene>
<dbReference type="Proteomes" id="UP001057134">
    <property type="component" value="Chromosome"/>
</dbReference>
<dbReference type="RefSeq" id="WP_249865392.1">
    <property type="nucleotide sequence ID" value="NZ_CP027059.1"/>
</dbReference>
<organism evidence="1 2">
    <name type="scientific">Paenibacillus konkukensis</name>
    <dbReference type="NCBI Taxonomy" id="2020716"/>
    <lineage>
        <taxon>Bacteria</taxon>
        <taxon>Bacillati</taxon>
        <taxon>Bacillota</taxon>
        <taxon>Bacilli</taxon>
        <taxon>Bacillales</taxon>
        <taxon>Paenibacillaceae</taxon>
        <taxon>Paenibacillus</taxon>
    </lineage>
</organism>
<evidence type="ECO:0000313" key="2">
    <source>
        <dbReference type="Proteomes" id="UP001057134"/>
    </source>
</evidence>
<protein>
    <submittedName>
        <fullName evidence="1">Uncharacterized protein</fullName>
    </submittedName>
</protein>
<evidence type="ECO:0000313" key="1">
    <source>
        <dbReference type="EMBL" id="UQZ83368.1"/>
    </source>
</evidence>
<reference evidence="1" key="2">
    <citation type="journal article" date="2021" name="J Anim Sci Technol">
        <title>Complete genome sequence of Paenibacillus konkukensis sp. nov. SK3146 as a potential probiotic strain.</title>
        <authorList>
            <person name="Jung H.I."/>
            <person name="Park S."/>
            <person name="Niu K.M."/>
            <person name="Lee S.W."/>
            <person name="Kothari D."/>
            <person name="Yi K.J."/>
            <person name="Kim S.K."/>
        </authorList>
    </citation>
    <scope>NUCLEOTIDE SEQUENCE</scope>
    <source>
        <strain evidence="1">SK3146</strain>
    </source>
</reference>
<dbReference type="EMBL" id="CP027059">
    <property type="protein sequence ID" value="UQZ83368.1"/>
    <property type="molecule type" value="Genomic_DNA"/>
</dbReference>
<reference evidence="1" key="1">
    <citation type="submission" date="2018-02" db="EMBL/GenBank/DDBJ databases">
        <authorList>
            <person name="Kim S.-K."/>
            <person name="Jung H.-I."/>
            <person name="Lee S.-W."/>
        </authorList>
    </citation>
    <scope>NUCLEOTIDE SEQUENCE</scope>
    <source>
        <strain evidence="1">SK3146</strain>
    </source>
</reference>
<keyword evidence="2" id="KW-1185">Reference proteome</keyword>
<name>A0ABY4RP58_9BACL</name>
<proteinExistence type="predicted"/>
<sequence length="107" mass="12460">MSKVFVEYQILPDYRPNYSKWLKDVRANYPEVEFYEGTDQPGVIVEIWSGMTEEEFRAMKQVRARSEQDAAALPEGGRFAVTAWSELEQWVKGGAAKVHIWQFEKVK</sequence>